<dbReference type="InterPro" id="IPR027417">
    <property type="entry name" value="P-loop_NTPase"/>
</dbReference>
<dbReference type="Gene3D" id="3.40.50.300">
    <property type="entry name" value="P-loop containing nucleotide triphosphate hydrolases"/>
    <property type="match status" value="1"/>
</dbReference>
<organism evidence="6 7">
    <name type="scientific">Gordonibacter pamelaeae</name>
    <dbReference type="NCBI Taxonomy" id="471189"/>
    <lineage>
        <taxon>Bacteria</taxon>
        <taxon>Bacillati</taxon>
        <taxon>Actinomycetota</taxon>
        <taxon>Coriobacteriia</taxon>
        <taxon>Eggerthellales</taxon>
        <taxon>Eggerthellaceae</taxon>
        <taxon>Gordonibacter</taxon>
    </lineage>
</organism>
<feature type="domain" description="ABC transporter" evidence="5">
    <location>
        <begin position="3"/>
        <end position="231"/>
    </location>
</feature>
<dbReference type="PROSITE" id="PS50893">
    <property type="entry name" value="ABC_TRANSPORTER_2"/>
    <property type="match status" value="1"/>
</dbReference>
<evidence type="ECO:0000313" key="6">
    <source>
        <dbReference type="EMBL" id="RDB66274.1"/>
    </source>
</evidence>
<dbReference type="SUPFAM" id="SSF52540">
    <property type="entry name" value="P-loop containing nucleoside triphosphate hydrolases"/>
    <property type="match status" value="1"/>
</dbReference>
<dbReference type="RefSeq" id="WP_114568385.1">
    <property type="nucleotide sequence ID" value="NZ_CABMMS010000002.1"/>
</dbReference>
<sequence>MELTIDRLSKQFGSKIAVDRVSATLEPGVYGLLGANGAGKTTLMRMVCDVLRPTSGEIRFDGRDVRALGDGYRARLGYLPQDFGYYPDFTALDFMCYLAALKGINRRAARCRSLELLETVGLADVAGRKIRTFSGGMKQRLGIAQAVLNDPAVLVLDEPTAGLDPKERVRFRNLIASFAQDKIVILSTHIVSDVEYIADEILVMRAGAFVMRGAPTEVVATVAGKVWECHVDARQADQLAAASCVSNVHYAADGHAVVRVVADERPAPGAHPLEPTLEDLYLYVFRDAVEPEAPAAPASQGGRHA</sequence>
<dbReference type="SMART" id="SM00382">
    <property type="entry name" value="AAA"/>
    <property type="match status" value="1"/>
</dbReference>
<dbReference type="InterPro" id="IPR017871">
    <property type="entry name" value="ABC_transporter-like_CS"/>
</dbReference>
<evidence type="ECO:0000256" key="4">
    <source>
        <dbReference type="ARBA" id="ARBA00022840"/>
    </source>
</evidence>
<keyword evidence="2" id="KW-0813">Transport</keyword>
<comment type="caution">
    <text evidence="6">The sequence shown here is derived from an EMBL/GenBank/DDBJ whole genome shotgun (WGS) entry which is preliminary data.</text>
</comment>
<dbReference type="PANTHER" id="PTHR43335">
    <property type="entry name" value="ABC TRANSPORTER, ATP-BINDING PROTEIN"/>
    <property type="match status" value="1"/>
</dbReference>
<gene>
    <name evidence="6" type="ORF">C1877_03520</name>
</gene>
<reference evidence="6 7" key="1">
    <citation type="journal article" date="2018" name="Elife">
        <title>Discovery and characterization of a prevalent human gut bacterial enzyme sufficient for the inactivation of a family of plant toxins.</title>
        <authorList>
            <person name="Koppel N."/>
            <person name="Bisanz J.E."/>
            <person name="Pandelia M.E."/>
            <person name="Turnbaugh P.J."/>
            <person name="Balskus E.P."/>
        </authorList>
    </citation>
    <scope>NUCLEOTIDE SEQUENCE [LARGE SCALE GENOMIC DNA]</scope>
    <source>
        <strain evidence="6 7">3C</strain>
    </source>
</reference>
<dbReference type="Proteomes" id="UP000254000">
    <property type="component" value="Unassembled WGS sequence"/>
</dbReference>
<comment type="similarity">
    <text evidence="1">Belongs to the ABC transporter superfamily.</text>
</comment>
<dbReference type="AlphaFoldDB" id="A0A369M4B2"/>
<dbReference type="GeneID" id="78358782"/>
<dbReference type="GO" id="GO:0016887">
    <property type="term" value="F:ATP hydrolysis activity"/>
    <property type="evidence" value="ECO:0007669"/>
    <property type="project" value="InterPro"/>
</dbReference>
<keyword evidence="3" id="KW-0547">Nucleotide-binding</keyword>
<name>A0A369M4B2_9ACTN</name>
<dbReference type="OrthoDB" id="3177347at2"/>
<accession>A0A369M4B2</accession>
<keyword evidence="7" id="KW-1185">Reference proteome</keyword>
<dbReference type="PROSITE" id="PS00211">
    <property type="entry name" value="ABC_TRANSPORTER_1"/>
    <property type="match status" value="1"/>
</dbReference>
<evidence type="ECO:0000256" key="1">
    <source>
        <dbReference type="ARBA" id="ARBA00005417"/>
    </source>
</evidence>
<proteinExistence type="inferred from homology"/>
<keyword evidence="4 6" id="KW-0067">ATP-binding</keyword>
<dbReference type="EMBL" id="PPTS01000002">
    <property type="protein sequence ID" value="RDB66274.1"/>
    <property type="molecule type" value="Genomic_DNA"/>
</dbReference>
<evidence type="ECO:0000259" key="5">
    <source>
        <dbReference type="PROSITE" id="PS50893"/>
    </source>
</evidence>
<evidence type="ECO:0000256" key="2">
    <source>
        <dbReference type="ARBA" id="ARBA00022448"/>
    </source>
</evidence>
<dbReference type="InterPro" id="IPR003439">
    <property type="entry name" value="ABC_transporter-like_ATP-bd"/>
</dbReference>
<dbReference type="PANTHER" id="PTHR43335:SF2">
    <property type="entry name" value="ABC TRANSPORTER, ATP-BINDING PROTEIN"/>
    <property type="match status" value="1"/>
</dbReference>
<protein>
    <submittedName>
        <fullName evidence="6">ABC transporter ATP-binding protein</fullName>
    </submittedName>
</protein>
<dbReference type="Pfam" id="PF00005">
    <property type="entry name" value="ABC_tran"/>
    <property type="match status" value="1"/>
</dbReference>
<dbReference type="InterPro" id="IPR003593">
    <property type="entry name" value="AAA+_ATPase"/>
</dbReference>
<dbReference type="CDD" id="cd03264">
    <property type="entry name" value="ABC_drug_resistance_like"/>
    <property type="match status" value="1"/>
</dbReference>
<evidence type="ECO:0000313" key="7">
    <source>
        <dbReference type="Proteomes" id="UP000254000"/>
    </source>
</evidence>
<dbReference type="GO" id="GO:0005524">
    <property type="term" value="F:ATP binding"/>
    <property type="evidence" value="ECO:0007669"/>
    <property type="project" value="UniProtKB-KW"/>
</dbReference>
<evidence type="ECO:0000256" key="3">
    <source>
        <dbReference type="ARBA" id="ARBA00022741"/>
    </source>
</evidence>